<protein>
    <submittedName>
        <fullName evidence="1">Uncharacterized protein</fullName>
    </submittedName>
</protein>
<sequence length="118" mass="14077">MKKIKNNLYYFKISKNNQEELLDDFYVFDEKHPELNKYIKNVKEIKDILITLKTLKRKKEKTAVIDKYFTELSKSIGKFSNNSEFVCFVNACDNIIGEVKNEIDLLKKLRKDISLKEY</sequence>
<organism evidence="1 2">
    <name type="scientific">Candidatus Wolfebacteria bacterium CG10_big_fil_rev_8_21_14_0_10_31_9</name>
    <dbReference type="NCBI Taxonomy" id="1975070"/>
    <lineage>
        <taxon>Bacteria</taxon>
        <taxon>Candidatus Wolfeibacteriota</taxon>
    </lineage>
</organism>
<evidence type="ECO:0000313" key="2">
    <source>
        <dbReference type="Proteomes" id="UP000231602"/>
    </source>
</evidence>
<dbReference type="AlphaFoldDB" id="A0A2H0RCH2"/>
<reference evidence="1 2" key="1">
    <citation type="submission" date="2017-09" db="EMBL/GenBank/DDBJ databases">
        <title>Depth-based differentiation of microbial function through sediment-hosted aquifers and enrichment of novel symbionts in the deep terrestrial subsurface.</title>
        <authorList>
            <person name="Probst A.J."/>
            <person name="Ladd B."/>
            <person name="Jarett J.K."/>
            <person name="Geller-Mcgrath D.E."/>
            <person name="Sieber C.M."/>
            <person name="Emerson J.B."/>
            <person name="Anantharaman K."/>
            <person name="Thomas B.C."/>
            <person name="Malmstrom R."/>
            <person name="Stieglmeier M."/>
            <person name="Klingl A."/>
            <person name="Woyke T."/>
            <person name="Ryan C.M."/>
            <person name="Banfield J.F."/>
        </authorList>
    </citation>
    <scope>NUCLEOTIDE SEQUENCE [LARGE SCALE GENOMIC DNA]</scope>
    <source>
        <strain evidence="1">CG10_big_fil_rev_8_21_14_0_10_31_9</strain>
    </source>
</reference>
<name>A0A2H0RCH2_9BACT</name>
<accession>A0A2H0RCH2</accession>
<dbReference type="EMBL" id="PCXV01000022">
    <property type="protein sequence ID" value="PIR44173.1"/>
    <property type="molecule type" value="Genomic_DNA"/>
</dbReference>
<proteinExistence type="predicted"/>
<evidence type="ECO:0000313" key="1">
    <source>
        <dbReference type="EMBL" id="PIR44173.1"/>
    </source>
</evidence>
<dbReference type="Proteomes" id="UP000231602">
    <property type="component" value="Unassembled WGS sequence"/>
</dbReference>
<gene>
    <name evidence="1" type="ORF">COV23_01295</name>
</gene>
<comment type="caution">
    <text evidence="1">The sequence shown here is derived from an EMBL/GenBank/DDBJ whole genome shotgun (WGS) entry which is preliminary data.</text>
</comment>